<dbReference type="EMBL" id="MU001632">
    <property type="protein sequence ID" value="KAF2486068.1"/>
    <property type="molecule type" value="Genomic_DNA"/>
</dbReference>
<evidence type="ECO:0000313" key="7">
    <source>
        <dbReference type="Proteomes" id="UP000799767"/>
    </source>
</evidence>
<keyword evidence="7" id="KW-1185">Reference proteome</keyword>
<name>A0A6A6Q0R2_9PEZI</name>
<accession>A0A6A6Q0R2</accession>
<proteinExistence type="predicted"/>
<gene>
    <name evidence="6" type="ORF">BDY17DRAFT_70408</name>
</gene>
<keyword evidence="3" id="KW-0862">Zinc</keyword>
<dbReference type="RefSeq" id="XP_033592637.1">
    <property type="nucleotide sequence ID" value="XM_033738629.1"/>
</dbReference>
<reference evidence="6" key="1">
    <citation type="journal article" date="2020" name="Stud. Mycol.">
        <title>101 Dothideomycetes genomes: a test case for predicting lifestyles and emergence of pathogens.</title>
        <authorList>
            <person name="Haridas S."/>
            <person name="Albert R."/>
            <person name="Binder M."/>
            <person name="Bloem J."/>
            <person name="Labutti K."/>
            <person name="Salamov A."/>
            <person name="Andreopoulos B."/>
            <person name="Baker S."/>
            <person name="Barry K."/>
            <person name="Bills G."/>
            <person name="Bluhm B."/>
            <person name="Cannon C."/>
            <person name="Castanera R."/>
            <person name="Culley D."/>
            <person name="Daum C."/>
            <person name="Ezra D."/>
            <person name="Gonzalez J."/>
            <person name="Henrissat B."/>
            <person name="Kuo A."/>
            <person name="Liang C."/>
            <person name="Lipzen A."/>
            <person name="Lutzoni F."/>
            <person name="Magnuson J."/>
            <person name="Mondo S."/>
            <person name="Nolan M."/>
            <person name="Ohm R."/>
            <person name="Pangilinan J."/>
            <person name="Park H.-J."/>
            <person name="Ramirez L."/>
            <person name="Alfaro M."/>
            <person name="Sun H."/>
            <person name="Tritt A."/>
            <person name="Yoshinaga Y."/>
            <person name="Zwiers L.-H."/>
            <person name="Turgeon B."/>
            <person name="Goodwin S."/>
            <person name="Spatafora J."/>
            <person name="Crous P."/>
            <person name="Grigoriev I."/>
        </authorList>
    </citation>
    <scope>NUCLEOTIDE SEQUENCE</scope>
    <source>
        <strain evidence="6">CBS 113389</strain>
    </source>
</reference>
<organism evidence="6 7">
    <name type="scientific">Neohortaea acidophila</name>
    <dbReference type="NCBI Taxonomy" id="245834"/>
    <lineage>
        <taxon>Eukaryota</taxon>
        <taxon>Fungi</taxon>
        <taxon>Dikarya</taxon>
        <taxon>Ascomycota</taxon>
        <taxon>Pezizomycotina</taxon>
        <taxon>Dothideomycetes</taxon>
        <taxon>Dothideomycetidae</taxon>
        <taxon>Mycosphaerellales</taxon>
        <taxon>Teratosphaeriaceae</taxon>
        <taxon>Neohortaea</taxon>
    </lineage>
</organism>
<evidence type="ECO:0000256" key="4">
    <source>
        <dbReference type="PROSITE-ProRule" id="PRU00134"/>
    </source>
</evidence>
<dbReference type="InterPro" id="IPR002893">
    <property type="entry name" value="Znf_MYND"/>
</dbReference>
<dbReference type="Proteomes" id="UP000799767">
    <property type="component" value="Unassembled WGS sequence"/>
</dbReference>
<dbReference type="Pfam" id="PF01753">
    <property type="entry name" value="zf-MYND"/>
    <property type="match status" value="1"/>
</dbReference>
<evidence type="ECO:0000256" key="1">
    <source>
        <dbReference type="ARBA" id="ARBA00022723"/>
    </source>
</evidence>
<protein>
    <recommendedName>
        <fullName evidence="5">MYND-type domain-containing protein</fullName>
    </recommendedName>
</protein>
<evidence type="ECO:0000256" key="3">
    <source>
        <dbReference type="ARBA" id="ARBA00022833"/>
    </source>
</evidence>
<feature type="domain" description="MYND-type" evidence="5">
    <location>
        <begin position="218"/>
        <end position="259"/>
    </location>
</feature>
<dbReference type="Gene3D" id="6.10.140.2220">
    <property type="match status" value="1"/>
</dbReference>
<dbReference type="GeneID" id="54479631"/>
<evidence type="ECO:0000256" key="2">
    <source>
        <dbReference type="ARBA" id="ARBA00022771"/>
    </source>
</evidence>
<sequence>MLETTLEYEATKDFDEQLGLRELRAKVNGKAGITDHFLPNQFSIGAEHNYGTHSIEIVRAYLDSGALIRLLEGDLWKDNRCWTPFDGHRYITFVAGVMSVGAKLPAKMKDGLPKLVHPAYIKHIKNVDASFVRSALAIKQFKQAIETYKEGEPYKWGNKTFLEASISAMMPGKTTIKNFGHLKVLELTVSNGMMIPQVIGPPTDEELGAAPIHAAQVCAHCGREDEGGKRLEVCAGCRDRKYCSKDCQKKHWKLHKIICSIHKEQMDAFLNTIPLDAAKSAALNRQDDQKDAVGDHIVLGSMGHGAMKGMGKGRSSAS</sequence>
<keyword evidence="2 4" id="KW-0863">Zinc-finger</keyword>
<evidence type="ECO:0000313" key="6">
    <source>
        <dbReference type="EMBL" id="KAF2486068.1"/>
    </source>
</evidence>
<dbReference type="GO" id="GO:0008270">
    <property type="term" value="F:zinc ion binding"/>
    <property type="evidence" value="ECO:0007669"/>
    <property type="project" value="UniProtKB-KW"/>
</dbReference>
<dbReference type="SUPFAM" id="SSF144232">
    <property type="entry name" value="HIT/MYND zinc finger-like"/>
    <property type="match status" value="1"/>
</dbReference>
<evidence type="ECO:0000259" key="5">
    <source>
        <dbReference type="PROSITE" id="PS50865"/>
    </source>
</evidence>
<dbReference type="AlphaFoldDB" id="A0A6A6Q0R2"/>
<dbReference type="PROSITE" id="PS50865">
    <property type="entry name" value="ZF_MYND_2"/>
    <property type="match status" value="1"/>
</dbReference>
<keyword evidence="1" id="KW-0479">Metal-binding</keyword>
<dbReference type="OrthoDB" id="341421at2759"/>